<feature type="chain" id="PRO_5023028240" evidence="2">
    <location>
        <begin position="22"/>
        <end position="335"/>
    </location>
</feature>
<sequence precursor="true">MRRMLLTFCLLSLLPVTYAVACLWDSETLEQERNKFPGTLEVITGNFPRHSPAFYQWRLDDRLNKLANDPDNDRWLDDVAVSYEKLGRHSEAIEVAESQLQRNPDRYETLANLATFLIHDGQWEAGLRYIDRALEVNPDAHFGRERYQRLLVQYLLQNFPDGQVEYPLAAGDRIDFPTFLVNDQPPGEDGQPPKLSIEQRQAAVQGVVGMMRFSQHDHPVLLEVLGQLLTETYRPKVDAKQLAARCYLLLADSAASPATQAAYEQLAKKSLNLQATHKSGSEGQMGLRAVRRELSGELAAAKKRYNSIVLKEKRWIASGVDVEAAYRQYVNSVQW</sequence>
<organism evidence="3 4">
    <name type="scientific">Roseimaritima ulvae</name>
    <dbReference type="NCBI Taxonomy" id="980254"/>
    <lineage>
        <taxon>Bacteria</taxon>
        <taxon>Pseudomonadati</taxon>
        <taxon>Planctomycetota</taxon>
        <taxon>Planctomycetia</taxon>
        <taxon>Pirellulales</taxon>
        <taxon>Pirellulaceae</taxon>
        <taxon>Roseimaritima</taxon>
    </lineage>
</organism>
<dbReference type="Proteomes" id="UP000325286">
    <property type="component" value="Chromosome"/>
</dbReference>
<dbReference type="SUPFAM" id="SSF48452">
    <property type="entry name" value="TPR-like"/>
    <property type="match status" value="1"/>
</dbReference>
<accession>A0A5B9QS62</accession>
<gene>
    <name evidence="3" type="ORF">UC8_39650</name>
</gene>
<protein>
    <submittedName>
        <fullName evidence="3">Uncharacterized protein</fullName>
    </submittedName>
</protein>
<keyword evidence="2" id="KW-0732">Signal</keyword>
<dbReference type="OrthoDB" id="214462at2"/>
<reference evidence="3 4" key="1">
    <citation type="submission" date="2019-08" db="EMBL/GenBank/DDBJ databases">
        <title>Deep-cultivation of Planctomycetes and their phenomic and genomic characterization uncovers novel biology.</title>
        <authorList>
            <person name="Wiegand S."/>
            <person name="Jogler M."/>
            <person name="Boedeker C."/>
            <person name="Pinto D."/>
            <person name="Vollmers J."/>
            <person name="Rivas-Marin E."/>
            <person name="Kohn T."/>
            <person name="Peeters S.H."/>
            <person name="Heuer A."/>
            <person name="Rast P."/>
            <person name="Oberbeckmann S."/>
            <person name="Bunk B."/>
            <person name="Jeske O."/>
            <person name="Meyerdierks A."/>
            <person name="Storesund J.E."/>
            <person name="Kallscheuer N."/>
            <person name="Luecker S."/>
            <person name="Lage O.M."/>
            <person name="Pohl T."/>
            <person name="Merkel B.J."/>
            <person name="Hornburger P."/>
            <person name="Mueller R.-W."/>
            <person name="Bruemmer F."/>
            <person name="Labrenz M."/>
            <person name="Spormann A.M."/>
            <person name="Op den Camp H."/>
            <person name="Overmann J."/>
            <person name="Amann R."/>
            <person name="Jetten M.S.M."/>
            <person name="Mascher T."/>
            <person name="Medema M.H."/>
            <person name="Devos D.P."/>
            <person name="Kaster A.-K."/>
            <person name="Ovreas L."/>
            <person name="Rohde M."/>
            <person name="Galperin M.Y."/>
            <person name="Jogler C."/>
        </authorList>
    </citation>
    <scope>NUCLEOTIDE SEQUENCE [LARGE SCALE GENOMIC DNA]</scope>
    <source>
        <strain evidence="3 4">UC8</strain>
    </source>
</reference>
<dbReference type="Gene3D" id="1.25.40.10">
    <property type="entry name" value="Tetratricopeptide repeat domain"/>
    <property type="match status" value="1"/>
</dbReference>
<dbReference type="InterPro" id="IPR019734">
    <property type="entry name" value="TPR_rpt"/>
</dbReference>
<evidence type="ECO:0000256" key="1">
    <source>
        <dbReference type="PROSITE-ProRule" id="PRU00339"/>
    </source>
</evidence>
<dbReference type="KEGG" id="rul:UC8_39650"/>
<dbReference type="EMBL" id="CP042914">
    <property type="protein sequence ID" value="QEG41937.1"/>
    <property type="molecule type" value="Genomic_DNA"/>
</dbReference>
<name>A0A5B9QS62_9BACT</name>
<dbReference type="Pfam" id="PF14559">
    <property type="entry name" value="TPR_19"/>
    <property type="match status" value="1"/>
</dbReference>
<proteinExistence type="predicted"/>
<evidence type="ECO:0000256" key="2">
    <source>
        <dbReference type="SAM" id="SignalP"/>
    </source>
</evidence>
<dbReference type="RefSeq" id="WP_068141378.1">
    <property type="nucleotide sequence ID" value="NZ_CP042914.1"/>
</dbReference>
<dbReference type="PROSITE" id="PS50005">
    <property type="entry name" value="TPR"/>
    <property type="match status" value="1"/>
</dbReference>
<keyword evidence="4" id="KW-1185">Reference proteome</keyword>
<feature type="signal peptide" evidence="2">
    <location>
        <begin position="1"/>
        <end position="21"/>
    </location>
</feature>
<keyword evidence="1" id="KW-0802">TPR repeat</keyword>
<dbReference type="InterPro" id="IPR011990">
    <property type="entry name" value="TPR-like_helical_dom_sf"/>
</dbReference>
<feature type="repeat" description="TPR" evidence="1">
    <location>
        <begin position="107"/>
        <end position="140"/>
    </location>
</feature>
<evidence type="ECO:0000313" key="4">
    <source>
        <dbReference type="Proteomes" id="UP000325286"/>
    </source>
</evidence>
<evidence type="ECO:0000313" key="3">
    <source>
        <dbReference type="EMBL" id="QEG41937.1"/>
    </source>
</evidence>
<dbReference type="AlphaFoldDB" id="A0A5B9QS62"/>